<dbReference type="InterPro" id="IPR037401">
    <property type="entry name" value="SnoaL-like"/>
</dbReference>
<dbReference type="Pfam" id="PF12680">
    <property type="entry name" value="SnoaL_2"/>
    <property type="match status" value="1"/>
</dbReference>
<dbReference type="Proteomes" id="UP000290759">
    <property type="component" value="Unassembled WGS sequence"/>
</dbReference>
<reference evidence="2 3" key="1">
    <citation type="submission" date="2018-12" db="EMBL/GenBank/DDBJ databases">
        <authorList>
            <person name="Grouzdev D.S."/>
            <person name="Krutkina M.S."/>
        </authorList>
    </citation>
    <scope>NUCLEOTIDE SEQUENCE [LARGE SCALE GENOMIC DNA]</scope>
    <source>
        <strain evidence="2 3">RmlP026</strain>
    </source>
</reference>
<reference evidence="2 3" key="2">
    <citation type="submission" date="2019-02" db="EMBL/GenBank/DDBJ databases">
        <title>'Lichenibacterium ramalinii' gen. nov. sp. nov., 'Lichenibacterium minor' gen. nov. sp. nov.</title>
        <authorList>
            <person name="Pankratov T."/>
        </authorList>
    </citation>
    <scope>NUCLEOTIDE SEQUENCE [LARGE SCALE GENOMIC DNA]</scope>
    <source>
        <strain evidence="2 3">RmlP026</strain>
    </source>
</reference>
<protein>
    <submittedName>
        <fullName evidence="2">Nuclear transport factor 2 family protein</fullName>
    </submittedName>
</protein>
<sequence length="132" mass="14230">MDDRSATLDRLFGAFNRHDAEGVMACFAADAVFFTAAGPAAAGRRIAGLDAIRSAFVAVWTEMPDVRWSVHRSRVFADGGMTEWLFTGTRPDGTRVEVEGLDLFTFDGDRVASKSAFRKDRPALPASDAAAA</sequence>
<dbReference type="SUPFAM" id="SSF54427">
    <property type="entry name" value="NTF2-like"/>
    <property type="match status" value="1"/>
</dbReference>
<evidence type="ECO:0000259" key="1">
    <source>
        <dbReference type="Pfam" id="PF12680"/>
    </source>
</evidence>
<dbReference type="InterPro" id="IPR032710">
    <property type="entry name" value="NTF2-like_dom_sf"/>
</dbReference>
<keyword evidence="3" id="KW-1185">Reference proteome</keyword>
<dbReference type="RefSeq" id="WP_129228765.1">
    <property type="nucleotide sequence ID" value="NZ_QYBB01000032.1"/>
</dbReference>
<feature type="domain" description="SnoaL-like" evidence="1">
    <location>
        <begin position="9"/>
        <end position="112"/>
    </location>
</feature>
<proteinExistence type="predicted"/>
<dbReference type="Gene3D" id="3.10.450.50">
    <property type="match status" value="1"/>
</dbReference>
<dbReference type="AlphaFoldDB" id="A0A4Q2U5I7"/>
<name>A0A4Q2U5I7_9HYPH</name>
<organism evidence="2 3">
    <name type="scientific">Lichenibacterium minor</name>
    <dbReference type="NCBI Taxonomy" id="2316528"/>
    <lineage>
        <taxon>Bacteria</taxon>
        <taxon>Pseudomonadati</taxon>
        <taxon>Pseudomonadota</taxon>
        <taxon>Alphaproteobacteria</taxon>
        <taxon>Hyphomicrobiales</taxon>
        <taxon>Lichenihabitantaceae</taxon>
        <taxon>Lichenibacterium</taxon>
    </lineage>
</organism>
<evidence type="ECO:0000313" key="2">
    <source>
        <dbReference type="EMBL" id="RYC30085.1"/>
    </source>
</evidence>
<gene>
    <name evidence="2" type="ORF">D3273_20540</name>
</gene>
<accession>A0A4Q2U5I7</accession>
<comment type="caution">
    <text evidence="2">The sequence shown here is derived from an EMBL/GenBank/DDBJ whole genome shotgun (WGS) entry which is preliminary data.</text>
</comment>
<evidence type="ECO:0000313" key="3">
    <source>
        <dbReference type="Proteomes" id="UP000290759"/>
    </source>
</evidence>
<dbReference type="EMBL" id="QYBB01000032">
    <property type="protein sequence ID" value="RYC30085.1"/>
    <property type="molecule type" value="Genomic_DNA"/>
</dbReference>
<dbReference type="OrthoDB" id="9800684at2"/>